<accession>A0A075G495</accession>
<dbReference type="InterPro" id="IPR040442">
    <property type="entry name" value="Pyrv_kinase-like_dom_sf"/>
</dbReference>
<proteinExistence type="predicted"/>
<dbReference type="GO" id="GO:0003824">
    <property type="term" value="F:catalytic activity"/>
    <property type="evidence" value="ECO:0007669"/>
    <property type="project" value="InterPro"/>
</dbReference>
<dbReference type="Gene3D" id="3.20.20.60">
    <property type="entry name" value="Phosphoenolpyruvate-binding domains"/>
    <property type="match status" value="1"/>
</dbReference>
<dbReference type="SUPFAM" id="SSF51621">
    <property type="entry name" value="Phosphoenolpyruvate/pyruvate domain"/>
    <property type="match status" value="1"/>
</dbReference>
<name>A0A075G495_9ARCH</name>
<sequence length="201" mass="23303">MYEKMHIHKAIMLIVSQNLSNYDMNIPDDAIFRINLAWVNNIEELTKILKKHSSHQIFLDLPINRTKPPNNSYLIDDLIPIINNNENIEYLAISNVDDESIISNFLEKLPNHTKIVPKIESPKGISNINNIVNKLPYETKIIMLDHDDLFSSLKKLGESDSKFVDYIEKLTTFCTKNNILLLRTVGVIFSDTEKRLTQYMK</sequence>
<evidence type="ECO:0000313" key="1">
    <source>
        <dbReference type="EMBL" id="AIE96626.1"/>
    </source>
</evidence>
<protein>
    <submittedName>
        <fullName evidence="1">Uncharacterized protein</fullName>
    </submittedName>
</protein>
<reference evidence="1" key="1">
    <citation type="journal article" date="2014" name="Genome Biol. Evol.">
        <title>Pangenome evidence for extensive interdomain horizontal transfer affecting lineage core and shell genes in uncultured planktonic thaumarchaeota and euryarchaeota.</title>
        <authorList>
            <person name="Deschamps P."/>
            <person name="Zivanovic Y."/>
            <person name="Moreira D."/>
            <person name="Rodriguez-Valera F."/>
            <person name="Lopez-Garcia P."/>
        </authorList>
    </citation>
    <scope>NUCLEOTIDE SEQUENCE</scope>
</reference>
<organism evidence="1">
    <name type="scientific">uncultured marine thaumarchaeote AD1000_82_B05</name>
    <dbReference type="NCBI Taxonomy" id="1455944"/>
    <lineage>
        <taxon>Archaea</taxon>
        <taxon>Nitrososphaerota</taxon>
        <taxon>environmental samples</taxon>
    </lineage>
</organism>
<dbReference type="AlphaFoldDB" id="A0A075G495"/>
<dbReference type="EMBL" id="KF900484">
    <property type="protein sequence ID" value="AIE96626.1"/>
    <property type="molecule type" value="Genomic_DNA"/>
</dbReference>
<dbReference type="InterPro" id="IPR015813">
    <property type="entry name" value="Pyrv/PenolPyrv_kinase-like_dom"/>
</dbReference>